<dbReference type="InterPro" id="IPR009045">
    <property type="entry name" value="Zn_M74/Hedgehog-like"/>
</dbReference>
<evidence type="ECO:0000256" key="7">
    <source>
        <dbReference type="ARBA" id="ARBA00023049"/>
    </source>
</evidence>
<evidence type="ECO:0000256" key="4">
    <source>
        <dbReference type="ARBA" id="ARBA00022801"/>
    </source>
</evidence>
<organism evidence="10 11">
    <name type="scientific">Thermoflavimicrobium dichotomicum</name>
    <dbReference type="NCBI Taxonomy" id="46223"/>
    <lineage>
        <taxon>Bacteria</taxon>
        <taxon>Bacillati</taxon>
        <taxon>Bacillota</taxon>
        <taxon>Bacilli</taxon>
        <taxon>Bacillales</taxon>
        <taxon>Thermoactinomycetaceae</taxon>
        <taxon>Thermoflavimicrobium</taxon>
    </lineage>
</organism>
<evidence type="ECO:0000256" key="9">
    <source>
        <dbReference type="HAMAP-Rule" id="MF_01924"/>
    </source>
</evidence>
<dbReference type="GO" id="GO:0071555">
    <property type="term" value="P:cell wall organization"/>
    <property type="evidence" value="ECO:0007669"/>
    <property type="project" value="UniProtKB-KW"/>
</dbReference>
<reference evidence="10 11" key="1">
    <citation type="submission" date="2016-10" db="EMBL/GenBank/DDBJ databases">
        <authorList>
            <person name="de Groot N.N."/>
        </authorList>
    </citation>
    <scope>NUCLEOTIDE SEQUENCE [LARGE SCALE GENOMIC DNA]</scope>
    <source>
        <strain evidence="10 11">DSM 44778</strain>
    </source>
</reference>
<dbReference type="EMBL" id="FORR01000012">
    <property type="protein sequence ID" value="SFJ54711.1"/>
    <property type="molecule type" value="Genomic_DNA"/>
</dbReference>
<comment type="similarity">
    <text evidence="9">Belongs to the peptidase M15D family.</text>
</comment>
<dbReference type="SUPFAM" id="SSF55166">
    <property type="entry name" value="Hedgehog/DD-peptidase"/>
    <property type="match status" value="1"/>
</dbReference>
<proteinExistence type="inferred from homology"/>
<evidence type="ECO:0000256" key="1">
    <source>
        <dbReference type="ARBA" id="ARBA00001362"/>
    </source>
</evidence>
<keyword evidence="2 9" id="KW-0645">Protease</keyword>
<evidence type="ECO:0000313" key="10">
    <source>
        <dbReference type="EMBL" id="SFJ54711.1"/>
    </source>
</evidence>
<keyword evidence="4 9" id="KW-0378">Hydrolase</keyword>
<dbReference type="GO" id="GO:0008237">
    <property type="term" value="F:metallopeptidase activity"/>
    <property type="evidence" value="ECO:0007669"/>
    <property type="project" value="UniProtKB-KW"/>
</dbReference>
<feature type="binding site" evidence="9">
    <location>
        <position position="198"/>
    </location>
    <ligand>
        <name>Zn(2+)</name>
        <dbReference type="ChEBI" id="CHEBI:29105"/>
        <note>catalytic</note>
    </ligand>
</feature>
<protein>
    <recommendedName>
        <fullName evidence="9">D-alanyl-D-alanine dipeptidase</fullName>
        <shortName evidence="9">D-Ala-D-Ala dipeptidase</shortName>
        <ecNumber evidence="9">3.4.13.22</ecNumber>
    </recommendedName>
</protein>
<dbReference type="InterPro" id="IPR000755">
    <property type="entry name" value="A_A_dipeptidase"/>
</dbReference>
<dbReference type="PANTHER" id="PTHR43126:SF2">
    <property type="entry name" value="D-ALANYL-D-ALANINE DIPEPTIDASE"/>
    <property type="match status" value="1"/>
</dbReference>
<feature type="site" description="Transition state stabilizer" evidence="9">
    <location>
        <position position="83"/>
    </location>
</feature>
<keyword evidence="3 9" id="KW-0479">Metal-binding</keyword>
<dbReference type="RefSeq" id="WP_217645009.1">
    <property type="nucleotide sequence ID" value="NZ_FORR01000012.1"/>
</dbReference>
<dbReference type="GO" id="GO:0008270">
    <property type="term" value="F:zinc ion binding"/>
    <property type="evidence" value="ECO:0007669"/>
    <property type="project" value="UniProtKB-UniRule"/>
</dbReference>
<keyword evidence="7 9" id="KW-0482">Metalloprotease</keyword>
<evidence type="ECO:0000313" key="11">
    <source>
        <dbReference type="Proteomes" id="UP000199545"/>
    </source>
</evidence>
<feature type="binding site" evidence="9">
    <location>
        <position position="127"/>
    </location>
    <ligand>
        <name>Zn(2+)</name>
        <dbReference type="ChEBI" id="CHEBI:29105"/>
        <note>catalytic</note>
    </ligand>
</feature>
<accession>A0A1I3SAZ5</accession>
<keyword evidence="11" id="KW-1185">Reference proteome</keyword>
<dbReference type="EC" id="3.4.13.22" evidence="9"/>
<dbReference type="Pfam" id="PF01427">
    <property type="entry name" value="Peptidase_M15"/>
    <property type="match status" value="1"/>
</dbReference>
<evidence type="ECO:0000256" key="5">
    <source>
        <dbReference type="ARBA" id="ARBA00022833"/>
    </source>
</evidence>
<evidence type="ECO:0000256" key="8">
    <source>
        <dbReference type="ARBA" id="ARBA00023316"/>
    </source>
</evidence>
<dbReference type="AlphaFoldDB" id="A0A1I3SAZ5"/>
<dbReference type="HAMAP" id="MF_01924">
    <property type="entry name" value="A_A_dipeptidase"/>
    <property type="match status" value="1"/>
</dbReference>
<sequence>MEKYKKILMSDSIVSSIHVETSQEPFVDLINFDSDILVDQSQSQIASKSVFFSFVRLSVAEKLVAAKRFLPKGIHFYVKEGYRPLSVQQHAFERTLKKLEQSFPHFQQVDLIAEAAKYVAPPEVAPHPTGGAVDLTLIDSNGIELDLGTRFNASPHDTDNATYTDATNIPLHARENRQILSNALQAVGFVNYFTEWWHWSLGDRYWAVMTNAKKALYNPVSEQELSDLLHRTVT</sequence>
<dbReference type="GO" id="GO:0160237">
    <property type="term" value="F:D-Ala-D-Ala dipeptidase activity"/>
    <property type="evidence" value="ECO:0007669"/>
    <property type="project" value="UniProtKB-EC"/>
</dbReference>
<feature type="active site" description="Proton donor/acceptor" evidence="9">
    <location>
        <position position="195"/>
    </location>
</feature>
<keyword evidence="5 9" id="KW-0862">Zinc</keyword>
<dbReference type="PANTHER" id="PTHR43126">
    <property type="entry name" value="D-ALANYL-D-ALANINE DIPEPTIDASE"/>
    <property type="match status" value="1"/>
</dbReference>
<evidence type="ECO:0000256" key="3">
    <source>
        <dbReference type="ARBA" id="ARBA00022723"/>
    </source>
</evidence>
<dbReference type="GO" id="GO:0006508">
    <property type="term" value="P:proteolysis"/>
    <property type="evidence" value="ECO:0007669"/>
    <property type="project" value="UniProtKB-KW"/>
</dbReference>
<name>A0A1I3SAZ5_9BACL</name>
<comment type="cofactor">
    <cofactor evidence="9">
        <name>Zn(2+)</name>
        <dbReference type="ChEBI" id="CHEBI:29105"/>
    </cofactor>
    <text evidence="9">Binds 1 zinc ion per subunit.</text>
</comment>
<dbReference type="Proteomes" id="UP000199545">
    <property type="component" value="Unassembled WGS sequence"/>
</dbReference>
<gene>
    <name evidence="10" type="ORF">SAMN05421852_11255</name>
</gene>
<evidence type="ECO:0000256" key="6">
    <source>
        <dbReference type="ARBA" id="ARBA00022997"/>
    </source>
</evidence>
<dbReference type="CDD" id="cd14843">
    <property type="entry name" value="D-Ala-D-Ala_dipeptidase_like"/>
    <property type="match status" value="1"/>
</dbReference>
<comment type="function">
    <text evidence="9">Catalyzes hydrolysis of the D-alanyl-D-alanine dipeptide.</text>
</comment>
<evidence type="ECO:0000256" key="2">
    <source>
        <dbReference type="ARBA" id="ARBA00022670"/>
    </source>
</evidence>
<dbReference type="Gene3D" id="3.30.1380.10">
    <property type="match status" value="1"/>
</dbReference>
<comment type="catalytic activity">
    <reaction evidence="1 9">
        <text>D-alanyl-D-alanine + H2O = 2 D-alanine</text>
        <dbReference type="Rhea" id="RHEA:20661"/>
        <dbReference type="ChEBI" id="CHEBI:15377"/>
        <dbReference type="ChEBI" id="CHEBI:57416"/>
        <dbReference type="ChEBI" id="CHEBI:57822"/>
        <dbReference type="EC" id="3.4.13.22"/>
    </reaction>
</comment>
<keyword evidence="6 9" id="KW-0224">Dipeptidase</keyword>
<keyword evidence="8" id="KW-0961">Cell wall biogenesis/degradation</keyword>
<feature type="binding site" evidence="9">
    <location>
        <position position="134"/>
    </location>
    <ligand>
        <name>Zn(2+)</name>
        <dbReference type="ChEBI" id="CHEBI:29105"/>
        <note>catalytic</note>
    </ligand>
</feature>